<evidence type="ECO:0000313" key="7">
    <source>
        <dbReference type="EMBL" id="NPT56014.1"/>
    </source>
</evidence>
<dbReference type="InterPro" id="IPR005119">
    <property type="entry name" value="LysR_subst-bd"/>
</dbReference>
<dbReference type="GO" id="GO:0043565">
    <property type="term" value="F:sequence-specific DNA binding"/>
    <property type="evidence" value="ECO:0007669"/>
    <property type="project" value="TreeGrafter"/>
</dbReference>
<dbReference type="InterPro" id="IPR058163">
    <property type="entry name" value="LysR-type_TF_proteobact-type"/>
</dbReference>
<comment type="similarity">
    <text evidence="1">Belongs to the LysR transcriptional regulatory family.</text>
</comment>
<dbReference type="InterPro" id="IPR036388">
    <property type="entry name" value="WH-like_DNA-bd_sf"/>
</dbReference>
<feature type="region of interest" description="Disordered" evidence="5">
    <location>
        <begin position="302"/>
        <end position="325"/>
    </location>
</feature>
<dbReference type="SUPFAM" id="SSF53850">
    <property type="entry name" value="Periplasmic binding protein-like II"/>
    <property type="match status" value="1"/>
</dbReference>
<organism evidence="7 8">
    <name type="scientific">Paraburkholderia elongata</name>
    <dbReference type="NCBI Taxonomy" id="2675747"/>
    <lineage>
        <taxon>Bacteria</taxon>
        <taxon>Pseudomonadati</taxon>
        <taxon>Pseudomonadota</taxon>
        <taxon>Betaproteobacteria</taxon>
        <taxon>Burkholderiales</taxon>
        <taxon>Burkholderiaceae</taxon>
        <taxon>Paraburkholderia</taxon>
    </lineage>
</organism>
<dbReference type="InterPro" id="IPR000847">
    <property type="entry name" value="LysR_HTH_N"/>
</dbReference>
<protein>
    <submittedName>
        <fullName evidence="7">LysR family transcriptional regulator</fullName>
    </submittedName>
</protein>
<dbReference type="Pfam" id="PF00126">
    <property type="entry name" value="HTH_1"/>
    <property type="match status" value="1"/>
</dbReference>
<evidence type="ECO:0000256" key="5">
    <source>
        <dbReference type="SAM" id="MobiDB-lite"/>
    </source>
</evidence>
<dbReference type="SUPFAM" id="SSF46785">
    <property type="entry name" value="Winged helix' DNA-binding domain"/>
    <property type="match status" value="1"/>
</dbReference>
<evidence type="ECO:0000256" key="2">
    <source>
        <dbReference type="ARBA" id="ARBA00023015"/>
    </source>
</evidence>
<name>A0A972NPH0_9BURK</name>
<dbReference type="Pfam" id="PF03466">
    <property type="entry name" value="LysR_substrate"/>
    <property type="match status" value="1"/>
</dbReference>
<dbReference type="GO" id="GO:0006351">
    <property type="term" value="P:DNA-templated transcription"/>
    <property type="evidence" value="ECO:0007669"/>
    <property type="project" value="TreeGrafter"/>
</dbReference>
<dbReference type="InterPro" id="IPR036390">
    <property type="entry name" value="WH_DNA-bd_sf"/>
</dbReference>
<dbReference type="PANTHER" id="PTHR30537">
    <property type="entry name" value="HTH-TYPE TRANSCRIPTIONAL REGULATOR"/>
    <property type="match status" value="1"/>
</dbReference>
<evidence type="ECO:0000259" key="6">
    <source>
        <dbReference type="PROSITE" id="PS50931"/>
    </source>
</evidence>
<keyword evidence="8" id="KW-1185">Reference proteome</keyword>
<feature type="domain" description="HTH lysR-type" evidence="6">
    <location>
        <begin position="8"/>
        <end position="60"/>
    </location>
</feature>
<keyword evidence="3" id="KW-0238">DNA-binding</keyword>
<accession>A0A972NPH0</accession>
<evidence type="ECO:0000256" key="3">
    <source>
        <dbReference type="ARBA" id="ARBA00023125"/>
    </source>
</evidence>
<dbReference type="CDD" id="cd08472">
    <property type="entry name" value="PBP2_CrgA_like_3"/>
    <property type="match status" value="1"/>
</dbReference>
<evidence type="ECO:0000313" key="8">
    <source>
        <dbReference type="Proteomes" id="UP000655523"/>
    </source>
</evidence>
<comment type="caution">
    <text evidence="7">The sequence shown here is derived from an EMBL/GenBank/DDBJ whole genome shotgun (WGS) entry which is preliminary data.</text>
</comment>
<dbReference type="PANTHER" id="PTHR30537:SF72">
    <property type="entry name" value="LYSR FAMILY TRANSCRIPTIONAL REGULATOR"/>
    <property type="match status" value="1"/>
</dbReference>
<proteinExistence type="inferred from homology"/>
<keyword evidence="4" id="KW-0804">Transcription</keyword>
<gene>
    <name evidence="7" type="ORF">GNZ13_15775</name>
</gene>
<dbReference type="Gene3D" id="3.40.190.290">
    <property type="match status" value="1"/>
</dbReference>
<dbReference type="EMBL" id="WOEZ01000078">
    <property type="protein sequence ID" value="NPT56014.1"/>
    <property type="molecule type" value="Genomic_DNA"/>
</dbReference>
<dbReference type="PROSITE" id="PS50931">
    <property type="entry name" value="HTH_LYSR"/>
    <property type="match status" value="1"/>
</dbReference>
<evidence type="ECO:0000256" key="4">
    <source>
        <dbReference type="ARBA" id="ARBA00023163"/>
    </source>
</evidence>
<dbReference type="Proteomes" id="UP000655523">
    <property type="component" value="Unassembled WGS sequence"/>
</dbReference>
<sequence>MIDRIMAMQTFVRIVDANSFTRAAQSLGIARASATTLVQSLEAMLGIQLLVRTTRRLNLTAEGAAYYERCVQILADIDDVEASLRHPDDRPRGQLRVEMPAVVANAIVFPALDDFHARYEHILLTFGVSNRQVERVREAIDCCVLTGNLPDTSLAARRLGALERVTCASPLYLARYGTPLRFDELTDHVAVNCTCVQTGRAADFDFQAEGDTVNLPLGGFVQVSDEHAYLECGLRGLGLIQPPRALAQPYLDSGRLREVLPHCRPASMPVWVAYLRHRSAPPRVLAFVNWLAERFETARHVSHEPPSVSRIPRGMEASEPASEPA</sequence>
<dbReference type="FunFam" id="1.10.10.10:FF:000001">
    <property type="entry name" value="LysR family transcriptional regulator"/>
    <property type="match status" value="1"/>
</dbReference>
<evidence type="ECO:0000256" key="1">
    <source>
        <dbReference type="ARBA" id="ARBA00009437"/>
    </source>
</evidence>
<dbReference type="Gene3D" id="1.10.10.10">
    <property type="entry name" value="Winged helix-like DNA-binding domain superfamily/Winged helix DNA-binding domain"/>
    <property type="match status" value="1"/>
</dbReference>
<keyword evidence="2" id="KW-0805">Transcription regulation</keyword>
<dbReference type="GO" id="GO:0003700">
    <property type="term" value="F:DNA-binding transcription factor activity"/>
    <property type="evidence" value="ECO:0007669"/>
    <property type="project" value="InterPro"/>
</dbReference>
<dbReference type="AlphaFoldDB" id="A0A972NPH0"/>
<reference evidence="7 8" key="1">
    <citation type="submission" date="2019-11" db="EMBL/GenBank/DDBJ databases">
        <title>Metabolism of dissolved organic matter in forest soils.</title>
        <authorList>
            <person name="Cyle K.T."/>
            <person name="Wilhelm R.C."/>
            <person name="Martinez C.E."/>
        </authorList>
    </citation>
    <scope>NUCLEOTIDE SEQUENCE [LARGE SCALE GENOMIC DNA]</scope>
    <source>
        <strain evidence="7 8">5N</strain>
    </source>
</reference>
<dbReference type="RefSeq" id="WP_172165942.1">
    <property type="nucleotide sequence ID" value="NZ_WOEZ01000078.1"/>
</dbReference>